<dbReference type="Gene3D" id="1.20.120.450">
    <property type="entry name" value="dinb family like domain"/>
    <property type="match status" value="1"/>
</dbReference>
<dbReference type="AlphaFoldDB" id="A0A430JK33"/>
<protein>
    <submittedName>
        <fullName evidence="2">DinB family protein</fullName>
    </submittedName>
</protein>
<gene>
    <name evidence="2" type="ORF">EJQ19_01990</name>
</gene>
<evidence type="ECO:0000259" key="1">
    <source>
        <dbReference type="Pfam" id="PF12867"/>
    </source>
</evidence>
<dbReference type="Proteomes" id="UP000276128">
    <property type="component" value="Unassembled WGS sequence"/>
</dbReference>
<reference evidence="2 3" key="1">
    <citation type="submission" date="2018-12" db="EMBL/GenBank/DDBJ databases">
        <title>Bacillus ochoae sp. nov., Paenibacillus whitsoniae sp. nov., Paenibacillus spiritus sp. nov. Isolated from the Mars Exploration Rover during spacecraft assembly.</title>
        <authorList>
            <person name="Seuylemezian A."/>
            <person name="Vaishampayan P."/>
        </authorList>
    </citation>
    <scope>NUCLEOTIDE SEQUENCE [LARGE SCALE GENOMIC DNA]</scope>
    <source>
        <strain evidence="2 3">MER 54</strain>
    </source>
</reference>
<evidence type="ECO:0000313" key="2">
    <source>
        <dbReference type="EMBL" id="RTE11369.1"/>
    </source>
</evidence>
<dbReference type="EMBL" id="RXHU01000009">
    <property type="protein sequence ID" value="RTE11369.1"/>
    <property type="molecule type" value="Genomic_DNA"/>
</dbReference>
<proteinExistence type="predicted"/>
<sequence>MNAIEAIVWNFEEVRRRSIMIWEGIPSEYLDWKPDSDAMSMKEMIRHVLDSEHYYHLALLNKGSLHTYDSPYEKRPFTTLVEEIAFSQTYRNAFIETVKSYGNEDLSQIKIDRSDAGYIRTLGDMLMRIAYHEAVHAGQLLDYLRTAGLNRPKVWD</sequence>
<organism evidence="2 3">
    <name type="scientific">Paenibacillus whitsoniae</name>
    <dbReference type="NCBI Taxonomy" id="2496558"/>
    <lineage>
        <taxon>Bacteria</taxon>
        <taxon>Bacillati</taxon>
        <taxon>Bacillota</taxon>
        <taxon>Bacilli</taxon>
        <taxon>Bacillales</taxon>
        <taxon>Paenibacillaceae</taxon>
        <taxon>Paenibacillus</taxon>
    </lineage>
</organism>
<dbReference type="SUPFAM" id="SSF109854">
    <property type="entry name" value="DinB/YfiT-like putative metalloenzymes"/>
    <property type="match status" value="1"/>
</dbReference>
<dbReference type="Pfam" id="PF12867">
    <property type="entry name" value="DinB_2"/>
    <property type="match status" value="1"/>
</dbReference>
<dbReference type="InterPro" id="IPR034660">
    <property type="entry name" value="DinB/YfiT-like"/>
</dbReference>
<name>A0A430JK33_9BACL</name>
<evidence type="ECO:0000313" key="3">
    <source>
        <dbReference type="Proteomes" id="UP000276128"/>
    </source>
</evidence>
<feature type="domain" description="DinB-like" evidence="1">
    <location>
        <begin position="11"/>
        <end position="140"/>
    </location>
</feature>
<comment type="caution">
    <text evidence="2">The sequence shown here is derived from an EMBL/GenBank/DDBJ whole genome shotgun (WGS) entry which is preliminary data.</text>
</comment>
<dbReference type="RefSeq" id="WP_126139539.1">
    <property type="nucleotide sequence ID" value="NZ_RXHU01000009.1"/>
</dbReference>
<dbReference type="OrthoDB" id="119432at2"/>
<keyword evidence="3" id="KW-1185">Reference proteome</keyword>
<accession>A0A430JK33</accession>
<dbReference type="InterPro" id="IPR024775">
    <property type="entry name" value="DinB-like"/>
</dbReference>